<dbReference type="InterPro" id="IPR027417">
    <property type="entry name" value="P-loop_NTPase"/>
</dbReference>
<dbReference type="PANTHER" id="PTHR22674">
    <property type="entry name" value="NTPASE, KAP FAMILY P-LOOP DOMAIN-CONTAINING 1"/>
    <property type="match status" value="1"/>
</dbReference>
<dbReference type="AlphaFoldDB" id="A0A1G5ZRK8"/>
<dbReference type="InterPro" id="IPR011646">
    <property type="entry name" value="KAP_P-loop"/>
</dbReference>
<organism evidence="3 4">
    <name type="scientific">Algoriphagus alkaliphilus</name>
    <dbReference type="NCBI Taxonomy" id="279824"/>
    <lineage>
        <taxon>Bacteria</taxon>
        <taxon>Pseudomonadati</taxon>
        <taxon>Bacteroidota</taxon>
        <taxon>Cytophagia</taxon>
        <taxon>Cytophagales</taxon>
        <taxon>Cyclobacteriaceae</taxon>
        <taxon>Algoriphagus</taxon>
    </lineage>
</organism>
<dbReference type="PANTHER" id="PTHR22674:SF6">
    <property type="entry name" value="NTPASE KAP FAMILY P-LOOP DOMAIN-CONTAINING PROTEIN 1"/>
    <property type="match status" value="1"/>
</dbReference>
<dbReference type="Proteomes" id="UP000198756">
    <property type="component" value="Unassembled WGS sequence"/>
</dbReference>
<keyword evidence="1" id="KW-0472">Membrane</keyword>
<evidence type="ECO:0000256" key="1">
    <source>
        <dbReference type="SAM" id="Phobius"/>
    </source>
</evidence>
<dbReference type="OrthoDB" id="88903at2"/>
<proteinExistence type="predicted"/>
<evidence type="ECO:0000313" key="3">
    <source>
        <dbReference type="EMBL" id="SDA97444.1"/>
    </source>
</evidence>
<evidence type="ECO:0000313" key="4">
    <source>
        <dbReference type="Proteomes" id="UP000198756"/>
    </source>
</evidence>
<feature type="transmembrane region" description="Helical" evidence="1">
    <location>
        <begin position="107"/>
        <end position="132"/>
    </location>
</feature>
<protein>
    <submittedName>
        <fullName evidence="3">KAP family P-loop domain-containing protein</fullName>
    </submittedName>
</protein>
<name>A0A1G5ZRK8_9BACT</name>
<dbReference type="SUPFAM" id="SSF52540">
    <property type="entry name" value="P-loop containing nucleoside triphosphate hydrolases"/>
    <property type="match status" value="1"/>
</dbReference>
<dbReference type="EMBL" id="FMXE01000067">
    <property type="protein sequence ID" value="SDA97444.1"/>
    <property type="molecule type" value="Genomic_DNA"/>
</dbReference>
<dbReference type="Gene3D" id="3.40.50.300">
    <property type="entry name" value="P-loop containing nucleotide triphosphate hydrolases"/>
    <property type="match status" value="1"/>
</dbReference>
<reference evidence="4" key="1">
    <citation type="submission" date="2016-10" db="EMBL/GenBank/DDBJ databases">
        <authorList>
            <person name="Varghese N."/>
            <person name="Submissions S."/>
        </authorList>
    </citation>
    <scope>NUCLEOTIDE SEQUENCE [LARGE SCALE GENOMIC DNA]</scope>
    <source>
        <strain evidence="4">DSM 22703</strain>
    </source>
</reference>
<dbReference type="InterPro" id="IPR052754">
    <property type="entry name" value="NTPase_KAP_P-loop"/>
</dbReference>
<sequence length="736" mass="86047">MIFLDKNNLKGRLNKFPFLGGLLLTVVLLYFRIPVSILLDNLLVRHLFSSFEGGPISDFLFIVLLFLSSCWLAKKQSLKFIYKTVGLGLIFYLFQKTNDYWDFTNLVLLTSIAYWDIVAVSGILTIPLYFLFRRLDKLVSDSETLGGFVEDNSVVSYEDDHFKRNIVASEIASLILNTNNKKSFAIGVLGKYGSGKTSFLNLINLSLRDKNVLAISFDPWSVANHEMIRREFFDLLSDKIAEIDLKMSSLIYSYGRKLAGIYGHSQSWLNWIGFLRGSDSAQSSGEYRQINNMLKATGYKVVITIDDLDRLYAPEIIEVLKLIRNTANFSNVVYLVGYDKEYIQSSIGTISGFTTDYLDKIFQLEIPLPKYEKDDLLNGLQGRLKELLSEEHYDVFENAIIPNDFRNRYEKAYIGILRQNRDVVRFLNSFKIAYNLIGQEVDFKCLLILELIKFRFPQIYELIYSQSDKFLYERSFLSTHEQFYSPLKIKQKDAFDKTTEVTVFKTHLEKLGFFNEEDVLILDGLFRSLFSGSDYNRPEQKNSISYPMYFEIYFRYRLSKYDLSNNEYQQAKSSGKMSEFMSHCTNHGLHKELMVRFLQEDISKERPHFEQVLTWIFSFGRTFVEREGMFRFDYQALIDKFYNYHNYITDSLYKKDIGAFNFFINSLFSNALAPFLFENELIFYLKKKSSDFVISKEKMTHHQYSYFIRMAESNHGLSKETLWLIISPHTDPPISE</sequence>
<keyword evidence="1" id="KW-0812">Transmembrane</keyword>
<dbReference type="Pfam" id="PF07693">
    <property type="entry name" value="KAP_NTPase"/>
    <property type="match status" value="1"/>
</dbReference>
<feature type="transmembrane region" description="Helical" evidence="1">
    <location>
        <begin position="53"/>
        <end position="73"/>
    </location>
</feature>
<keyword evidence="1" id="KW-1133">Transmembrane helix</keyword>
<feature type="domain" description="KAP NTPase" evidence="2">
    <location>
        <begin position="165"/>
        <end position="436"/>
    </location>
</feature>
<keyword evidence="4" id="KW-1185">Reference proteome</keyword>
<dbReference type="RefSeq" id="WP_092735233.1">
    <property type="nucleotide sequence ID" value="NZ_FMXE01000067.1"/>
</dbReference>
<gene>
    <name evidence="3" type="ORF">SAMN03080617_04374</name>
</gene>
<feature type="transmembrane region" description="Helical" evidence="1">
    <location>
        <begin position="16"/>
        <end position="33"/>
    </location>
</feature>
<accession>A0A1G5ZRK8</accession>
<evidence type="ECO:0000259" key="2">
    <source>
        <dbReference type="Pfam" id="PF07693"/>
    </source>
</evidence>